<dbReference type="InterPro" id="IPR049712">
    <property type="entry name" value="Poly_export"/>
</dbReference>
<dbReference type="Pfam" id="PF02563">
    <property type="entry name" value="Poly_export"/>
    <property type="match status" value="1"/>
</dbReference>
<comment type="similarity">
    <text evidence="2">Belongs to the BexD/CtrA/VexA family.</text>
</comment>
<keyword evidence="18" id="KW-1185">Reference proteome</keyword>
<evidence type="ECO:0000256" key="4">
    <source>
        <dbReference type="ARBA" id="ARBA00022452"/>
    </source>
</evidence>
<proteinExistence type="inferred from homology"/>
<keyword evidence="14" id="KW-0449">Lipoprotein</keyword>
<evidence type="ECO:0000256" key="10">
    <source>
        <dbReference type="ARBA" id="ARBA00023114"/>
    </source>
</evidence>
<feature type="domain" description="SLBB" evidence="16">
    <location>
        <begin position="339"/>
        <end position="424"/>
    </location>
</feature>
<reference evidence="18" key="1">
    <citation type="journal article" date="2019" name="Int. J. Syst. Evol. Microbiol.">
        <title>The Global Catalogue of Microorganisms (GCM) 10K type strain sequencing project: providing services to taxonomists for standard genome sequencing and annotation.</title>
        <authorList>
            <consortium name="The Broad Institute Genomics Platform"/>
            <consortium name="The Broad Institute Genome Sequencing Center for Infectious Disease"/>
            <person name="Wu L."/>
            <person name="Ma J."/>
        </authorList>
    </citation>
    <scope>NUCLEOTIDE SEQUENCE [LARGE SCALE GENOMIC DNA]</scope>
    <source>
        <strain evidence="18">KCTC 42443</strain>
    </source>
</reference>
<dbReference type="PANTHER" id="PTHR33619">
    <property type="entry name" value="POLYSACCHARIDE EXPORT PROTEIN GFCE-RELATED"/>
    <property type="match status" value="1"/>
</dbReference>
<dbReference type="Proteomes" id="UP000609802">
    <property type="component" value="Unassembled WGS sequence"/>
</dbReference>
<evidence type="ECO:0000313" key="18">
    <source>
        <dbReference type="Proteomes" id="UP000609802"/>
    </source>
</evidence>
<keyword evidence="4" id="KW-1134">Transmembrane beta strand</keyword>
<evidence type="ECO:0000256" key="11">
    <source>
        <dbReference type="ARBA" id="ARBA00023136"/>
    </source>
</evidence>
<keyword evidence="11" id="KW-0472">Membrane</keyword>
<keyword evidence="13" id="KW-0998">Cell outer membrane</keyword>
<dbReference type="PROSITE" id="PS51257">
    <property type="entry name" value="PROKAR_LIPOPROTEIN"/>
    <property type="match status" value="1"/>
</dbReference>
<evidence type="ECO:0000256" key="9">
    <source>
        <dbReference type="ARBA" id="ARBA00023065"/>
    </source>
</evidence>
<evidence type="ECO:0000256" key="13">
    <source>
        <dbReference type="ARBA" id="ARBA00023237"/>
    </source>
</evidence>
<dbReference type="PANTHER" id="PTHR33619:SF3">
    <property type="entry name" value="POLYSACCHARIDE EXPORT PROTEIN GFCE-RELATED"/>
    <property type="match status" value="1"/>
</dbReference>
<evidence type="ECO:0000256" key="8">
    <source>
        <dbReference type="ARBA" id="ARBA00023047"/>
    </source>
</evidence>
<keyword evidence="12" id="KW-0564">Palmitate</keyword>
<protein>
    <recommendedName>
        <fullName evidence="19">Sugar transporter</fullName>
    </recommendedName>
</protein>
<evidence type="ECO:0000256" key="2">
    <source>
        <dbReference type="ARBA" id="ARBA00009450"/>
    </source>
</evidence>
<feature type="domain" description="SLBB" evidence="16">
    <location>
        <begin position="196"/>
        <end position="273"/>
    </location>
</feature>
<evidence type="ECO:0000259" key="16">
    <source>
        <dbReference type="Pfam" id="PF22461"/>
    </source>
</evidence>
<dbReference type="Gene3D" id="3.30.1950.10">
    <property type="entry name" value="wza like domain"/>
    <property type="match status" value="1"/>
</dbReference>
<comment type="caution">
    <text evidence="17">The sequence shown here is derived from an EMBL/GenBank/DDBJ whole genome shotgun (WGS) entry which is preliminary data.</text>
</comment>
<keyword evidence="6" id="KW-0812">Transmembrane</keyword>
<dbReference type="Gene3D" id="3.10.560.10">
    <property type="entry name" value="Outer membrane lipoprotein wza domain like"/>
    <property type="match status" value="2"/>
</dbReference>
<dbReference type="RefSeq" id="WP_191287499.1">
    <property type="nucleotide sequence ID" value="NZ_BNCH01000010.1"/>
</dbReference>
<evidence type="ECO:0000259" key="15">
    <source>
        <dbReference type="Pfam" id="PF02563"/>
    </source>
</evidence>
<keyword evidence="9" id="KW-0406">Ion transport</keyword>
<evidence type="ECO:0008006" key="19">
    <source>
        <dbReference type="Google" id="ProtNLM"/>
    </source>
</evidence>
<sequence>MHHNSLRALLLGTCLTLSGCGVTYHSPTVQSQAAGLDVSVVEITASSVKQANSAPYVPLSLPDAFHAIAGGTGLRGAGAVPDMPEGPTGSREQIATRLPALVTPQRYEIGVGDVVLLVTKSGASTIEELGGLLTAQTQRQGFTVRDNGMIALPDIGQVKVAGKTVEAAEDAVFQALVAKNIDPAFSLEIAEFNSRHVAIGGKVGRAGLVPLTLQPLRLGDALAQAGGVVASDTGATAIRLYRDGTLYQMPASALRSDARVRDLTLLSGDAIYVDETYDLDRALAFYEAQIAAIGLKRSARLHALSELRAEMSVQRDTLEERRANFTSRRALDAEPRDYVYLTGEVARQGRVALPYGRQASLADVLYNEGGFDTRTGDPAQIYVIRPGTDADDTTVTAWHLDATNVINITLATRMQMRPNDIVFIEEQPITKWSRAFEQAFPILINKSVNGDSGVP</sequence>
<organism evidence="17 18">
    <name type="scientific">Aliiroseovarius zhejiangensis</name>
    <dbReference type="NCBI Taxonomy" id="1632025"/>
    <lineage>
        <taxon>Bacteria</taxon>
        <taxon>Pseudomonadati</taxon>
        <taxon>Pseudomonadota</taxon>
        <taxon>Alphaproteobacteria</taxon>
        <taxon>Rhodobacterales</taxon>
        <taxon>Paracoccaceae</taxon>
        <taxon>Aliiroseovarius</taxon>
    </lineage>
</organism>
<keyword evidence="5" id="KW-0762">Sugar transport</keyword>
<evidence type="ECO:0000256" key="3">
    <source>
        <dbReference type="ARBA" id="ARBA00022448"/>
    </source>
</evidence>
<keyword evidence="8" id="KW-0625">Polysaccharide transport</keyword>
<feature type="domain" description="Polysaccharide export protein N-terminal" evidence="15">
    <location>
        <begin position="104"/>
        <end position="189"/>
    </location>
</feature>
<keyword evidence="10" id="KW-0626">Porin</keyword>
<gene>
    <name evidence="17" type="ORF">GCM10016455_31410</name>
</gene>
<dbReference type="EMBL" id="BNCH01000010">
    <property type="protein sequence ID" value="GHF08083.1"/>
    <property type="molecule type" value="Genomic_DNA"/>
</dbReference>
<evidence type="ECO:0000256" key="12">
    <source>
        <dbReference type="ARBA" id="ARBA00023139"/>
    </source>
</evidence>
<evidence type="ECO:0000256" key="14">
    <source>
        <dbReference type="ARBA" id="ARBA00023288"/>
    </source>
</evidence>
<name>A0ABQ3JB91_9RHOB</name>
<keyword evidence="7" id="KW-0732">Signal</keyword>
<evidence type="ECO:0000256" key="6">
    <source>
        <dbReference type="ARBA" id="ARBA00022692"/>
    </source>
</evidence>
<evidence type="ECO:0000256" key="5">
    <source>
        <dbReference type="ARBA" id="ARBA00022597"/>
    </source>
</evidence>
<evidence type="ECO:0000256" key="7">
    <source>
        <dbReference type="ARBA" id="ARBA00022729"/>
    </source>
</evidence>
<evidence type="ECO:0000313" key="17">
    <source>
        <dbReference type="EMBL" id="GHF08083.1"/>
    </source>
</evidence>
<comment type="subcellular location">
    <subcellularLocation>
        <location evidence="1">Cell outer membrane</location>
        <topology evidence="1">Multi-pass membrane protein</topology>
    </subcellularLocation>
</comment>
<dbReference type="InterPro" id="IPR003715">
    <property type="entry name" value="Poly_export_N"/>
</dbReference>
<accession>A0ABQ3JB91</accession>
<dbReference type="Pfam" id="PF22461">
    <property type="entry name" value="SLBB_2"/>
    <property type="match status" value="2"/>
</dbReference>
<dbReference type="InterPro" id="IPR054765">
    <property type="entry name" value="SLBB_dom"/>
</dbReference>
<evidence type="ECO:0000256" key="1">
    <source>
        <dbReference type="ARBA" id="ARBA00004571"/>
    </source>
</evidence>
<keyword evidence="3" id="KW-0813">Transport</keyword>